<dbReference type="Proteomes" id="UP000789920">
    <property type="component" value="Unassembled WGS sequence"/>
</dbReference>
<protein>
    <submittedName>
        <fullName evidence="1">25666_t:CDS:1</fullName>
    </submittedName>
</protein>
<comment type="caution">
    <text evidence="1">The sequence shown here is derived from an EMBL/GenBank/DDBJ whole genome shotgun (WGS) entry which is preliminary data.</text>
</comment>
<dbReference type="EMBL" id="CAJVQC010006049">
    <property type="protein sequence ID" value="CAG8562117.1"/>
    <property type="molecule type" value="Genomic_DNA"/>
</dbReference>
<organism evidence="1 2">
    <name type="scientific">Racocetra persica</name>
    <dbReference type="NCBI Taxonomy" id="160502"/>
    <lineage>
        <taxon>Eukaryota</taxon>
        <taxon>Fungi</taxon>
        <taxon>Fungi incertae sedis</taxon>
        <taxon>Mucoromycota</taxon>
        <taxon>Glomeromycotina</taxon>
        <taxon>Glomeromycetes</taxon>
        <taxon>Diversisporales</taxon>
        <taxon>Gigasporaceae</taxon>
        <taxon>Racocetra</taxon>
    </lineage>
</organism>
<feature type="non-terminal residue" evidence="1">
    <location>
        <position position="1"/>
    </location>
</feature>
<proteinExistence type="predicted"/>
<accession>A0ACA9M6D1</accession>
<evidence type="ECO:0000313" key="2">
    <source>
        <dbReference type="Proteomes" id="UP000789920"/>
    </source>
</evidence>
<reference evidence="1" key="1">
    <citation type="submission" date="2021-06" db="EMBL/GenBank/DDBJ databases">
        <authorList>
            <person name="Kallberg Y."/>
            <person name="Tangrot J."/>
            <person name="Rosling A."/>
        </authorList>
    </citation>
    <scope>NUCLEOTIDE SEQUENCE</scope>
    <source>
        <strain evidence="1">MA461A</strain>
    </source>
</reference>
<keyword evidence="2" id="KW-1185">Reference proteome</keyword>
<evidence type="ECO:0000313" key="1">
    <source>
        <dbReference type="EMBL" id="CAG8562117.1"/>
    </source>
</evidence>
<name>A0ACA9M6D1_9GLOM</name>
<sequence>DKEDENIMKSDTDMGMNDDTDDDMDDNMVYDENSIDEYLIDKKWDNKYQHILTLIEFIHK</sequence>
<gene>
    <name evidence="1" type="ORF">RPERSI_LOCUS4409</name>
</gene>